<dbReference type="GeneID" id="29945131"/>
<keyword evidence="1" id="KW-0963">Cytoplasm</keyword>
<dbReference type="InterPro" id="IPR035642">
    <property type="entry name" value="MraZ_N"/>
</dbReference>
<gene>
    <name evidence="1" type="primary">mraZ</name>
    <name evidence="2" type="ORF">C9J27_19305</name>
</gene>
<dbReference type="Proteomes" id="UP000241426">
    <property type="component" value="Unassembled WGS sequence"/>
</dbReference>
<dbReference type="Gene3D" id="3.40.1550.20">
    <property type="entry name" value="Transcriptional regulator MraZ domain"/>
    <property type="match status" value="1"/>
</dbReference>
<sequence>MLRGATNVVIDDKGRWAMPKRYRASLIEQCQGHFVCTIDHQFCCLLLYPIDEWERIEAKLVRLSSLHPAERRLQRLLLGHASECELDAQGRILIPPTLRQYAQLANRIMVVGQLNKFEIWSAPLWQQQIEHDIDLQAEDAPESSPRLSELSL</sequence>
<dbReference type="Pfam" id="PF02381">
    <property type="entry name" value="MraZ"/>
    <property type="match status" value="2"/>
</dbReference>
<keyword evidence="1" id="KW-0805">Transcription regulation</keyword>
<comment type="subunit">
    <text evidence="1">Forms oligomers.</text>
</comment>
<dbReference type="HAMAP" id="MF_01008">
    <property type="entry name" value="MraZ"/>
    <property type="match status" value="1"/>
</dbReference>
<dbReference type="AlphaFoldDB" id="A0A0B7J9G4"/>
<organism evidence="2 3">
    <name type="scientific">Photobacterium kishitanii</name>
    <dbReference type="NCBI Taxonomy" id="318456"/>
    <lineage>
        <taxon>Bacteria</taxon>
        <taxon>Pseudomonadati</taxon>
        <taxon>Pseudomonadota</taxon>
        <taxon>Gammaproteobacteria</taxon>
        <taxon>Vibrionales</taxon>
        <taxon>Vibrionaceae</taxon>
        <taxon>Photobacterium</taxon>
    </lineage>
</organism>
<evidence type="ECO:0000313" key="3">
    <source>
        <dbReference type="Proteomes" id="UP000241426"/>
    </source>
</evidence>
<dbReference type="PANTHER" id="PTHR34701">
    <property type="entry name" value="TRANSCRIPTIONAL REGULATOR MRAZ"/>
    <property type="match status" value="1"/>
</dbReference>
<keyword evidence="1" id="KW-0804">Transcription</keyword>
<keyword evidence="1" id="KW-0238">DNA-binding</keyword>
<dbReference type="GO" id="GO:0005737">
    <property type="term" value="C:cytoplasm"/>
    <property type="evidence" value="ECO:0007669"/>
    <property type="project" value="UniProtKB-UniRule"/>
</dbReference>
<comment type="similarity">
    <text evidence="1">Belongs to the MraZ family.</text>
</comment>
<accession>A0A2T3KDQ9</accession>
<dbReference type="PANTHER" id="PTHR34701:SF1">
    <property type="entry name" value="TRANSCRIPTIONAL REGULATOR MRAZ"/>
    <property type="match status" value="1"/>
</dbReference>
<evidence type="ECO:0000313" key="2">
    <source>
        <dbReference type="EMBL" id="PSU94797.1"/>
    </source>
</evidence>
<dbReference type="GO" id="GO:0003700">
    <property type="term" value="F:DNA-binding transcription factor activity"/>
    <property type="evidence" value="ECO:0007669"/>
    <property type="project" value="UniProtKB-UniRule"/>
</dbReference>
<dbReference type="SUPFAM" id="SSF89447">
    <property type="entry name" value="AbrB/MazE/MraZ-like"/>
    <property type="match status" value="1"/>
</dbReference>
<dbReference type="CDD" id="cd16320">
    <property type="entry name" value="MraZ_N"/>
    <property type="match status" value="1"/>
</dbReference>
<dbReference type="CDD" id="cd16321">
    <property type="entry name" value="MraZ_C"/>
    <property type="match status" value="1"/>
</dbReference>
<dbReference type="InterPro" id="IPR007159">
    <property type="entry name" value="SpoVT-AbrB_dom"/>
</dbReference>
<dbReference type="InterPro" id="IPR037914">
    <property type="entry name" value="SpoVT-AbrB_sf"/>
</dbReference>
<dbReference type="InterPro" id="IPR003444">
    <property type="entry name" value="MraZ"/>
</dbReference>
<dbReference type="PROSITE" id="PS51740">
    <property type="entry name" value="SPOVT_ABRB"/>
    <property type="match status" value="2"/>
</dbReference>
<dbReference type="EMBL" id="PYNF01000022">
    <property type="protein sequence ID" value="PSU94797.1"/>
    <property type="molecule type" value="Genomic_DNA"/>
</dbReference>
<dbReference type="GO" id="GO:0009295">
    <property type="term" value="C:nucleoid"/>
    <property type="evidence" value="ECO:0007669"/>
    <property type="project" value="UniProtKB-SubCell"/>
</dbReference>
<accession>A0A0B7J9G4</accession>
<dbReference type="GO" id="GO:0000976">
    <property type="term" value="F:transcription cis-regulatory region binding"/>
    <property type="evidence" value="ECO:0007669"/>
    <property type="project" value="TreeGrafter"/>
</dbReference>
<proteinExistence type="inferred from homology"/>
<protein>
    <recommendedName>
        <fullName evidence="1">Transcriptional regulator MraZ</fullName>
    </recommendedName>
</protein>
<dbReference type="eggNOG" id="COG2001">
    <property type="taxonomic scope" value="Bacteria"/>
</dbReference>
<dbReference type="InterPro" id="IPR035644">
    <property type="entry name" value="MraZ_C"/>
</dbReference>
<name>A0A0B7J9G4_9GAMM</name>
<dbReference type="InterPro" id="IPR020603">
    <property type="entry name" value="MraZ_dom"/>
</dbReference>
<comment type="subcellular location">
    <subcellularLocation>
        <location evidence="1">Cytoplasm</location>
        <location evidence="1">Nucleoid</location>
    </subcellularLocation>
</comment>
<comment type="caution">
    <text evidence="2">The sequence shown here is derived from an EMBL/GenBank/DDBJ whole genome shotgun (WGS) entry which is preliminary data.</text>
</comment>
<evidence type="ECO:0000256" key="1">
    <source>
        <dbReference type="HAMAP-Rule" id="MF_01008"/>
    </source>
</evidence>
<dbReference type="InterPro" id="IPR038619">
    <property type="entry name" value="MraZ_sf"/>
</dbReference>
<dbReference type="RefSeq" id="WP_036793196.1">
    <property type="nucleotide sequence ID" value="NZ_JAUZMX010000001.1"/>
</dbReference>
<dbReference type="NCBIfam" id="TIGR00242">
    <property type="entry name" value="division/cell wall cluster transcriptional repressor MraZ"/>
    <property type="match status" value="1"/>
</dbReference>
<reference evidence="2 3" key="1">
    <citation type="submission" date="2018-01" db="EMBL/GenBank/DDBJ databases">
        <title>Whole genome sequencing of Histamine producing bacteria.</title>
        <authorList>
            <person name="Butler K."/>
        </authorList>
    </citation>
    <scope>NUCLEOTIDE SEQUENCE [LARGE SCALE GENOMIC DNA]</scope>
    <source>
        <strain evidence="2 3">FS-7.2</strain>
    </source>
</reference>
<dbReference type="GO" id="GO:2000143">
    <property type="term" value="P:negative regulation of DNA-templated transcription initiation"/>
    <property type="evidence" value="ECO:0007669"/>
    <property type="project" value="TreeGrafter"/>
</dbReference>